<protein>
    <recommendedName>
        <fullName evidence="4">Secreted protein</fullName>
    </recommendedName>
</protein>
<comment type="caution">
    <text evidence="2">The sequence shown here is derived from an EMBL/GenBank/DDBJ whole genome shotgun (WGS) entry which is preliminary data.</text>
</comment>
<feature type="signal peptide" evidence="1">
    <location>
        <begin position="1"/>
        <end position="23"/>
    </location>
</feature>
<name>A0ABT7VTT8_9GAMM</name>
<feature type="chain" id="PRO_5045644925" description="Secreted protein" evidence="1">
    <location>
        <begin position="24"/>
        <end position="224"/>
    </location>
</feature>
<keyword evidence="1" id="KW-0732">Signal</keyword>
<evidence type="ECO:0000256" key="1">
    <source>
        <dbReference type="SAM" id="SignalP"/>
    </source>
</evidence>
<reference evidence="2" key="1">
    <citation type="submission" date="2023-06" db="EMBL/GenBank/DDBJ databases">
        <title>Uncultivated large filamentous bacteria from sulfidic sediments reveal new species and different genomic features in energy metabolism and defense.</title>
        <authorList>
            <person name="Fonseca A."/>
        </authorList>
    </citation>
    <scope>NUCLEOTIDE SEQUENCE</scope>
    <source>
        <strain evidence="2">HSG4</strain>
    </source>
</reference>
<gene>
    <name evidence="2" type="ORF">QUF54_06545</name>
</gene>
<organism evidence="2 3">
    <name type="scientific">Candidatus Marithioploca araucensis</name>
    <dbReference type="NCBI Taxonomy" id="70273"/>
    <lineage>
        <taxon>Bacteria</taxon>
        <taxon>Pseudomonadati</taxon>
        <taxon>Pseudomonadota</taxon>
        <taxon>Gammaproteobacteria</taxon>
        <taxon>Thiotrichales</taxon>
        <taxon>Thiotrichaceae</taxon>
        <taxon>Candidatus Marithioploca</taxon>
    </lineage>
</organism>
<dbReference type="EMBL" id="JAUCGM010000392">
    <property type="protein sequence ID" value="MDM8562995.1"/>
    <property type="molecule type" value="Genomic_DNA"/>
</dbReference>
<evidence type="ECO:0000313" key="2">
    <source>
        <dbReference type="EMBL" id="MDM8562995.1"/>
    </source>
</evidence>
<proteinExistence type="predicted"/>
<evidence type="ECO:0008006" key="4">
    <source>
        <dbReference type="Google" id="ProtNLM"/>
    </source>
</evidence>
<evidence type="ECO:0000313" key="3">
    <source>
        <dbReference type="Proteomes" id="UP001171945"/>
    </source>
</evidence>
<keyword evidence="3" id="KW-1185">Reference proteome</keyword>
<dbReference type="Proteomes" id="UP001171945">
    <property type="component" value="Unassembled WGS sequence"/>
</dbReference>
<accession>A0ABT7VTT8</accession>
<sequence length="224" mass="24953">MSRTKMTLAGIILSSSLSITVNAAVTETEWKVGTQCLEAASLPPHRLLCMAIDKKELKSIMRAGFMIGTKTRQTWCSLVDKLGLRASAEEARGKEGMAECDDNDNYDRAFKRGGDVVRCMTKKVFADYAQWGALATHLYFCGELNSSGDCVAAVEIAKKLKGKEPDCKMTGSLWKWSQKLDFVRSSLETVYNNNCSVKQKKMLSYCELVLKDKNQCKSLYPTTK</sequence>